<feature type="domain" description="BRCT" evidence="1">
    <location>
        <begin position="97"/>
        <end position="185"/>
    </location>
</feature>
<accession>A0A7X2T2I8</accession>
<evidence type="ECO:0000313" key="2">
    <source>
        <dbReference type="EMBL" id="MSR92295.1"/>
    </source>
</evidence>
<comment type="caution">
    <text evidence="2">The sequence shown here is derived from an EMBL/GenBank/DDBJ whole genome shotgun (WGS) entry which is preliminary data.</text>
</comment>
<organism evidence="2 3">
    <name type="scientific">Inconstantimicrobium porci</name>
    <dbReference type="NCBI Taxonomy" id="2652291"/>
    <lineage>
        <taxon>Bacteria</taxon>
        <taxon>Bacillati</taxon>
        <taxon>Bacillota</taxon>
        <taxon>Clostridia</taxon>
        <taxon>Eubacteriales</taxon>
        <taxon>Clostridiaceae</taxon>
        <taxon>Inconstantimicrobium</taxon>
    </lineage>
</organism>
<name>A0A7X2T2I8_9CLOT</name>
<dbReference type="SMART" id="SM00292">
    <property type="entry name" value="BRCT"/>
    <property type="match status" value="1"/>
</dbReference>
<dbReference type="Gene3D" id="3.40.50.10190">
    <property type="entry name" value="BRCT domain"/>
    <property type="match status" value="1"/>
</dbReference>
<dbReference type="EMBL" id="VULX01000027">
    <property type="protein sequence ID" value="MSR92295.1"/>
    <property type="molecule type" value="Genomic_DNA"/>
</dbReference>
<dbReference type="Pfam" id="PF00533">
    <property type="entry name" value="BRCT"/>
    <property type="match status" value="1"/>
</dbReference>
<dbReference type="SUPFAM" id="SSF52113">
    <property type="entry name" value="BRCT domain"/>
    <property type="match status" value="1"/>
</dbReference>
<dbReference type="AlphaFoldDB" id="A0A7X2T2I8"/>
<dbReference type="CDD" id="cd17748">
    <property type="entry name" value="BRCT_DNA_ligase_like"/>
    <property type="match status" value="1"/>
</dbReference>
<evidence type="ECO:0000259" key="1">
    <source>
        <dbReference type="PROSITE" id="PS50172"/>
    </source>
</evidence>
<dbReference type="InterPro" id="IPR001357">
    <property type="entry name" value="BRCT_dom"/>
</dbReference>
<protein>
    <recommendedName>
        <fullName evidence="1">BRCT domain-containing protein</fullName>
    </recommendedName>
</protein>
<evidence type="ECO:0000313" key="3">
    <source>
        <dbReference type="Proteomes" id="UP000460287"/>
    </source>
</evidence>
<dbReference type="Proteomes" id="UP000460287">
    <property type="component" value="Unassembled WGS sequence"/>
</dbReference>
<keyword evidence="3" id="KW-1185">Reference proteome</keyword>
<proteinExistence type="predicted"/>
<dbReference type="PROSITE" id="PS50172">
    <property type="entry name" value="BRCT"/>
    <property type="match status" value="1"/>
</dbReference>
<sequence>MMIKTCLKQDNVMSKDRVNDLISLIHKQQPNLFSYDVVDLIDFYNSERNLPRNNEERYDAVFEIAESLGISEEVSTVKRYTDFNEEKRKTFYRRSEITYGAFSGRNIVFTGKGPFVRGELMSLARRAGAEISSAVSSRTNLLVVGSKPGSKLRKAKRLNMDIITIEEFFNILEGKSALAEDISEIDKLVEVYGEVLERNYNNKNISILIKDDKLKSKICKVFSSSCKAQIIDFDHKKTDILIYQLYYENNSLLQIAEDNNIQIMSLGEFNRNLMQLSDTCVKIRK</sequence>
<dbReference type="InterPro" id="IPR036420">
    <property type="entry name" value="BRCT_dom_sf"/>
</dbReference>
<reference evidence="2 3" key="1">
    <citation type="submission" date="2019-08" db="EMBL/GenBank/DDBJ databases">
        <title>In-depth cultivation of the pig gut microbiome towards novel bacterial diversity and tailored functional studies.</title>
        <authorList>
            <person name="Wylensek D."/>
            <person name="Hitch T.C.A."/>
            <person name="Clavel T."/>
        </authorList>
    </citation>
    <scope>NUCLEOTIDE SEQUENCE [LARGE SCALE GENOMIC DNA]</scope>
    <source>
        <strain evidence="2 3">WCA-383-APC-5B</strain>
    </source>
</reference>
<gene>
    <name evidence="2" type="ORF">FYJ33_13060</name>
</gene>